<dbReference type="Proteomes" id="UP001349262">
    <property type="component" value="Unassembled WGS sequence"/>
</dbReference>
<keyword evidence="1" id="KW-0902">Two-component regulatory system</keyword>
<evidence type="ECO:0000259" key="2">
    <source>
        <dbReference type="Pfam" id="PF01627"/>
    </source>
</evidence>
<accession>A0ABU7TBL0</accession>
<reference evidence="3 4" key="1">
    <citation type="journal article" date="2012" name="Genet. Mol. Biol.">
        <title>Analysis of 16S rRNA and mxaF genes revealing insights into Methylobacterium niche-specific plant association.</title>
        <authorList>
            <person name="Dourado M.N."/>
            <person name="Andreote F.D."/>
            <person name="Dini-Andreote F."/>
            <person name="Conti R."/>
            <person name="Araujo J.M."/>
            <person name="Araujo W.L."/>
        </authorList>
    </citation>
    <scope>NUCLEOTIDE SEQUENCE [LARGE SCALE GENOMIC DNA]</scope>
    <source>
        <strain evidence="3 4">SR1.6/4</strain>
    </source>
</reference>
<evidence type="ECO:0000313" key="3">
    <source>
        <dbReference type="EMBL" id="MEE7458016.1"/>
    </source>
</evidence>
<evidence type="ECO:0000313" key="4">
    <source>
        <dbReference type="Proteomes" id="UP001349262"/>
    </source>
</evidence>
<gene>
    <name evidence="3" type="ORF">MRSR164_14915</name>
</gene>
<evidence type="ECO:0000256" key="1">
    <source>
        <dbReference type="ARBA" id="ARBA00023012"/>
    </source>
</evidence>
<comment type="caution">
    <text evidence="3">The sequence shown here is derived from an EMBL/GenBank/DDBJ whole genome shotgun (WGS) entry which is preliminary data.</text>
</comment>
<dbReference type="SUPFAM" id="SSF47226">
    <property type="entry name" value="Histidine-containing phosphotransfer domain, HPT domain"/>
    <property type="match status" value="1"/>
</dbReference>
<organism evidence="3 4">
    <name type="scientific">Methylobacterium radiotolerans</name>
    <dbReference type="NCBI Taxonomy" id="31998"/>
    <lineage>
        <taxon>Bacteria</taxon>
        <taxon>Pseudomonadati</taxon>
        <taxon>Pseudomonadota</taxon>
        <taxon>Alphaproteobacteria</taxon>
        <taxon>Hyphomicrobiales</taxon>
        <taxon>Methylobacteriaceae</taxon>
        <taxon>Methylobacterium</taxon>
    </lineage>
</organism>
<dbReference type="EMBL" id="MLBY01000004">
    <property type="protein sequence ID" value="MEE7458016.1"/>
    <property type="molecule type" value="Genomic_DNA"/>
</dbReference>
<sequence length="119" mass="12601">MNVHDERMSASPQPVAFDVEALSELEDLFGRPRLLDLLTMLDREIENRLDAAADEPTQLARDAHSLVSSSGALAFQELSGACAALEQACLTGSGIAEALGTARHAAQDARVAIATLRAD</sequence>
<keyword evidence="4" id="KW-1185">Reference proteome</keyword>
<dbReference type="Pfam" id="PF01627">
    <property type="entry name" value="Hpt"/>
    <property type="match status" value="1"/>
</dbReference>
<dbReference type="InterPro" id="IPR008207">
    <property type="entry name" value="Sig_transdc_His_kin_Hpt_dom"/>
</dbReference>
<protein>
    <recommendedName>
        <fullName evidence="2">HPt domain-containing protein</fullName>
    </recommendedName>
</protein>
<feature type="domain" description="HPt" evidence="2">
    <location>
        <begin position="43"/>
        <end position="93"/>
    </location>
</feature>
<proteinExistence type="predicted"/>
<dbReference type="Gene3D" id="1.20.120.160">
    <property type="entry name" value="HPT domain"/>
    <property type="match status" value="1"/>
</dbReference>
<dbReference type="InterPro" id="IPR036641">
    <property type="entry name" value="HPT_dom_sf"/>
</dbReference>
<name>A0ABU7TBL0_9HYPH</name>